<accession>A0ABT4YAJ4</accession>
<keyword evidence="2" id="KW-1185">Reference proteome</keyword>
<dbReference type="Proteomes" id="UP001211689">
    <property type="component" value="Unassembled WGS sequence"/>
</dbReference>
<dbReference type="EMBL" id="JANEWF010000031">
    <property type="protein sequence ID" value="MDA8485590.1"/>
    <property type="molecule type" value="Genomic_DNA"/>
</dbReference>
<gene>
    <name evidence="1" type="ORF">NNO07_21180</name>
</gene>
<proteinExistence type="predicted"/>
<evidence type="ECO:0000313" key="1">
    <source>
        <dbReference type="EMBL" id="MDA8485590.1"/>
    </source>
</evidence>
<dbReference type="RefSeq" id="WP_271471852.1">
    <property type="nucleotide sequence ID" value="NZ_JANEWF010000031.1"/>
</dbReference>
<evidence type="ECO:0000313" key="2">
    <source>
        <dbReference type="Proteomes" id="UP001211689"/>
    </source>
</evidence>
<comment type="caution">
    <text evidence="1">The sequence shown here is derived from an EMBL/GenBank/DDBJ whole genome shotgun (WGS) entry which is preliminary data.</text>
</comment>
<reference evidence="1 2" key="1">
    <citation type="submission" date="2022-07" db="EMBL/GenBank/DDBJ databases">
        <title>Genome Analysis of Selected Gammaproteobacteria from Nigerian Food snails.</title>
        <authorList>
            <person name="Okafor A.C."/>
        </authorList>
    </citation>
    <scope>NUCLEOTIDE SEQUENCE [LARGE SCALE GENOMIC DNA]</scope>
    <source>
        <strain evidence="1 2">Awg 2</strain>
    </source>
</reference>
<protein>
    <recommendedName>
        <fullName evidence="3">DUF1120 domain-containing protein</fullName>
    </recommendedName>
</protein>
<name>A0ABT4YAJ4_METRE</name>
<sequence>MPLAASADDQCRIQISQPVMDFGVFNSGELTTRTTRPNMVSLGKRQLQLSVTCPDPVRIAVTFHGMASGAGGFRMGDMGEFTLTFKDARLDGSEVLLGRASRAEELPLKVEDAVRLLPNSYASPVVSGHLGVGRVFTVGVEIEAQVKAEVRKVRDRSILDGDGQFEVVTGAPAPAQGAL</sequence>
<organism evidence="1 2">
    <name type="scientific">Metapseudomonas resinovorans</name>
    <name type="common">Pseudomonas resinovorans</name>
    <dbReference type="NCBI Taxonomy" id="53412"/>
    <lineage>
        <taxon>Bacteria</taxon>
        <taxon>Pseudomonadati</taxon>
        <taxon>Pseudomonadota</taxon>
        <taxon>Gammaproteobacteria</taxon>
        <taxon>Pseudomonadales</taxon>
        <taxon>Pseudomonadaceae</taxon>
        <taxon>Metapseudomonas</taxon>
    </lineage>
</organism>
<evidence type="ECO:0008006" key="3">
    <source>
        <dbReference type="Google" id="ProtNLM"/>
    </source>
</evidence>